<evidence type="ECO:0000256" key="4">
    <source>
        <dbReference type="ARBA" id="ARBA00023134"/>
    </source>
</evidence>
<evidence type="ECO:0000256" key="8">
    <source>
        <dbReference type="SAM" id="Phobius"/>
    </source>
</evidence>
<dbReference type="GO" id="GO:0007189">
    <property type="term" value="P:adenylate cyclase-activating G protein-coupled receptor signaling pathway"/>
    <property type="evidence" value="ECO:0007669"/>
    <property type="project" value="TreeGrafter"/>
</dbReference>
<dbReference type="GO" id="GO:0046872">
    <property type="term" value="F:metal ion binding"/>
    <property type="evidence" value="ECO:0007669"/>
    <property type="project" value="UniProtKB-KW"/>
</dbReference>
<dbReference type="PANTHER" id="PTHR10218">
    <property type="entry name" value="GTP-BINDING PROTEIN ALPHA SUBUNIT"/>
    <property type="match status" value="1"/>
</dbReference>
<dbReference type="Gene3D" id="3.40.50.300">
    <property type="entry name" value="P-loop containing nucleotide triphosphate hydrolases"/>
    <property type="match status" value="1"/>
</dbReference>
<evidence type="ECO:0008006" key="11">
    <source>
        <dbReference type="Google" id="ProtNLM"/>
    </source>
</evidence>
<dbReference type="Pfam" id="PF00503">
    <property type="entry name" value="G-alpha"/>
    <property type="match status" value="1"/>
</dbReference>
<dbReference type="SUPFAM" id="SSF52540">
    <property type="entry name" value="P-loop containing nucleoside triphosphate hydrolases"/>
    <property type="match status" value="1"/>
</dbReference>
<keyword evidence="5" id="KW-0807">Transducer</keyword>
<dbReference type="GeneID" id="54551927"/>
<dbReference type="FunFam" id="3.40.50.300:FF:000692">
    <property type="entry name" value="Guanine nucleotide-binding protein subunit alpha"/>
    <property type="match status" value="1"/>
</dbReference>
<dbReference type="PRINTS" id="PR00318">
    <property type="entry name" value="GPROTEINA"/>
</dbReference>
<keyword evidence="8" id="KW-0472">Membrane</keyword>
<keyword evidence="1 6" id="KW-0479">Metal-binding</keyword>
<dbReference type="Proteomes" id="UP000800097">
    <property type="component" value="Unassembled WGS sequence"/>
</dbReference>
<dbReference type="SUPFAM" id="SSF47895">
    <property type="entry name" value="Transducin (alpha subunit), insertion domain"/>
    <property type="match status" value="1"/>
</dbReference>
<protein>
    <recommendedName>
        <fullName evidence="11">Guanine nucleotide-binding protein-like protein alpha-3 subunit</fullName>
    </recommendedName>
</protein>
<dbReference type="InterPro" id="IPR011025">
    <property type="entry name" value="GproteinA_insert"/>
</dbReference>
<dbReference type="PANTHER" id="PTHR10218:SF369">
    <property type="entry name" value="GUANINE NUCLEOTIDE-BINDING PROTEIN ALPHA-2 SUBUNIT"/>
    <property type="match status" value="1"/>
</dbReference>
<dbReference type="GO" id="GO:0005525">
    <property type="term" value="F:GTP binding"/>
    <property type="evidence" value="ECO:0007669"/>
    <property type="project" value="UniProtKB-KW"/>
</dbReference>
<dbReference type="GO" id="GO:0003924">
    <property type="term" value="F:GTPase activity"/>
    <property type="evidence" value="ECO:0007669"/>
    <property type="project" value="InterPro"/>
</dbReference>
<dbReference type="GO" id="GO:0031683">
    <property type="term" value="F:G-protein beta/gamma-subunit complex binding"/>
    <property type="evidence" value="ECO:0007669"/>
    <property type="project" value="InterPro"/>
</dbReference>
<evidence type="ECO:0000256" key="6">
    <source>
        <dbReference type="PIRSR" id="PIRSR601019-2"/>
    </source>
</evidence>
<dbReference type="SMART" id="SM00275">
    <property type="entry name" value="G_alpha"/>
    <property type="match status" value="1"/>
</dbReference>
<gene>
    <name evidence="9" type="ORF">EI97DRAFT_434951</name>
</gene>
<keyword evidence="8" id="KW-1133">Transmembrane helix</keyword>
<keyword evidence="10" id="KW-1185">Reference proteome</keyword>
<dbReference type="GO" id="GO:0005737">
    <property type="term" value="C:cytoplasm"/>
    <property type="evidence" value="ECO:0007669"/>
    <property type="project" value="TreeGrafter"/>
</dbReference>
<dbReference type="InterPro" id="IPR001019">
    <property type="entry name" value="Gprotein_alpha_su"/>
</dbReference>
<name>A0A6A6JGH2_WESOR</name>
<feature type="region of interest" description="Disordered" evidence="7">
    <location>
        <begin position="588"/>
        <end position="619"/>
    </location>
</feature>
<proteinExistence type="predicted"/>
<keyword evidence="8" id="KW-0812">Transmembrane</keyword>
<dbReference type="GO" id="GO:0005834">
    <property type="term" value="C:heterotrimeric G-protein complex"/>
    <property type="evidence" value="ECO:0007669"/>
    <property type="project" value="TreeGrafter"/>
</dbReference>
<reference evidence="9" key="1">
    <citation type="journal article" date="2020" name="Stud. Mycol.">
        <title>101 Dothideomycetes genomes: a test case for predicting lifestyles and emergence of pathogens.</title>
        <authorList>
            <person name="Haridas S."/>
            <person name="Albert R."/>
            <person name="Binder M."/>
            <person name="Bloem J."/>
            <person name="Labutti K."/>
            <person name="Salamov A."/>
            <person name="Andreopoulos B."/>
            <person name="Baker S."/>
            <person name="Barry K."/>
            <person name="Bills G."/>
            <person name="Bluhm B."/>
            <person name="Cannon C."/>
            <person name="Castanera R."/>
            <person name="Culley D."/>
            <person name="Daum C."/>
            <person name="Ezra D."/>
            <person name="Gonzalez J."/>
            <person name="Henrissat B."/>
            <person name="Kuo A."/>
            <person name="Liang C."/>
            <person name="Lipzen A."/>
            <person name="Lutzoni F."/>
            <person name="Magnuson J."/>
            <person name="Mondo S."/>
            <person name="Nolan M."/>
            <person name="Ohm R."/>
            <person name="Pangilinan J."/>
            <person name="Park H.-J."/>
            <person name="Ramirez L."/>
            <person name="Alfaro M."/>
            <person name="Sun H."/>
            <person name="Tritt A."/>
            <person name="Yoshinaga Y."/>
            <person name="Zwiers L.-H."/>
            <person name="Turgeon B."/>
            <person name="Goodwin S."/>
            <person name="Spatafora J."/>
            <person name="Crous P."/>
            <person name="Grigoriev I."/>
        </authorList>
    </citation>
    <scope>NUCLEOTIDE SEQUENCE</scope>
    <source>
        <strain evidence="9">CBS 379.55</strain>
    </source>
</reference>
<evidence type="ECO:0000256" key="3">
    <source>
        <dbReference type="ARBA" id="ARBA00022842"/>
    </source>
</evidence>
<dbReference type="OrthoDB" id="5817230at2759"/>
<dbReference type="Gene3D" id="1.10.400.10">
    <property type="entry name" value="GI Alpha 1, domain 2-like"/>
    <property type="match status" value="1"/>
</dbReference>
<dbReference type="RefSeq" id="XP_033652265.1">
    <property type="nucleotide sequence ID" value="XM_033798752.1"/>
</dbReference>
<dbReference type="PROSITE" id="PS51882">
    <property type="entry name" value="G_ALPHA"/>
    <property type="match status" value="1"/>
</dbReference>
<evidence type="ECO:0000256" key="5">
    <source>
        <dbReference type="ARBA" id="ARBA00023224"/>
    </source>
</evidence>
<sequence length="619" mass="70936">MSSFPVIDEKRVFALSSAISSNLIRLRQSIDGLRQLHDQWKDSNASFINLIAQLTALKSSLGEMHDWINYAIQDMHPQLLSDLDVLMGSCEVLVRRLDRLIAQLEQPDQEHVDFALKMKLAVGSRSMRRLQNVAKRQTDAVHLLLAACKCHTTAQRKILLHKSRQIRKEDASSLSTLARTSRWDGQCIKALTSISRMIQWFRIVFYIKLLGRSGDHVPTEQDYADAAAAIRSQAIDRELEEDATWLRRETKIVLQGGENTGKELIMRQMKVLYAGGYPVEERLSYKGMVRQTVWQLMHAIIDLLKDTGVNLSDELNRDFAMLLHEFETVDIATNGPTPDGVRAVLNIWTSETFSTLYVRNFEIDFPPYASYFAREIERISAPDYIPSEADIVRLDYPSHNIKELRFNWDELDVHLFSMGRSFPHHFRNRWLHQFENATALIFTVDVSVYDRVLLEDPATSRLTLEFEAFYGFVMASLFANSSVILLLNNFTRFRNKLRHSPLEHFFPDYRPGVSTLINNSSNNSNPKDQEQQELAARQYILRRFKDMNKNKLSIYSFWVDLDMGDNAHLYAALKKTLGHIQMRRARSEVWSEEGRSAAEGSVGGARSPTIGSGGRKGSI</sequence>
<evidence type="ECO:0000313" key="9">
    <source>
        <dbReference type="EMBL" id="KAF2274726.1"/>
    </source>
</evidence>
<evidence type="ECO:0000256" key="2">
    <source>
        <dbReference type="ARBA" id="ARBA00022741"/>
    </source>
</evidence>
<keyword evidence="4" id="KW-0342">GTP-binding</keyword>
<accession>A0A6A6JGH2</accession>
<evidence type="ECO:0000313" key="10">
    <source>
        <dbReference type="Proteomes" id="UP000800097"/>
    </source>
</evidence>
<evidence type="ECO:0000256" key="7">
    <source>
        <dbReference type="SAM" id="MobiDB-lite"/>
    </source>
</evidence>
<dbReference type="InterPro" id="IPR027417">
    <property type="entry name" value="P-loop_NTPase"/>
</dbReference>
<dbReference type="AlphaFoldDB" id="A0A6A6JGH2"/>
<keyword evidence="3 6" id="KW-0460">Magnesium</keyword>
<organism evidence="9 10">
    <name type="scientific">Westerdykella ornata</name>
    <dbReference type="NCBI Taxonomy" id="318751"/>
    <lineage>
        <taxon>Eukaryota</taxon>
        <taxon>Fungi</taxon>
        <taxon>Dikarya</taxon>
        <taxon>Ascomycota</taxon>
        <taxon>Pezizomycotina</taxon>
        <taxon>Dothideomycetes</taxon>
        <taxon>Pleosporomycetidae</taxon>
        <taxon>Pleosporales</taxon>
        <taxon>Sporormiaceae</taxon>
        <taxon>Westerdykella</taxon>
    </lineage>
</organism>
<dbReference type="GO" id="GO:0001664">
    <property type="term" value="F:G protein-coupled receptor binding"/>
    <property type="evidence" value="ECO:0007669"/>
    <property type="project" value="TreeGrafter"/>
</dbReference>
<evidence type="ECO:0000256" key="1">
    <source>
        <dbReference type="ARBA" id="ARBA00022723"/>
    </source>
</evidence>
<feature type="binding site" evidence="6">
    <location>
        <position position="398"/>
    </location>
    <ligand>
        <name>Mg(2+)</name>
        <dbReference type="ChEBI" id="CHEBI:18420"/>
    </ligand>
</feature>
<dbReference type="EMBL" id="ML986501">
    <property type="protein sequence ID" value="KAF2274726.1"/>
    <property type="molecule type" value="Genomic_DNA"/>
</dbReference>
<feature type="transmembrane region" description="Helical" evidence="8">
    <location>
        <begin position="468"/>
        <end position="488"/>
    </location>
</feature>
<keyword evidence="2" id="KW-0547">Nucleotide-binding</keyword>